<evidence type="ECO:0000313" key="4">
    <source>
        <dbReference type="Proteomes" id="UP000603904"/>
    </source>
</evidence>
<keyword evidence="2" id="KW-0472">Membrane</keyword>
<dbReference type="NCBIfam" id="TIGR02234">
    <property type="entry name" value="trp_oprn_chp"/>
    <property type="match status" value="1"/>
</dbReference>
<feature type="transmembrane region" description="Helical" evidence="2">
    <location>
        <begin position="100"/>
        <end position="118"/>
    </location>
</feature>
<feature type="transmembrane region" description="Helical" evidence="2">
    <location>
        <begin position="73"/>
        <end position="93"/>
    </location>
</feature>
<keyword evidence="2" id="KW-1133">Transmembrane helix</keyword>
<dbReference type="Proteomes" id="UP000603904">
    <property type="component" value="Unassembled WGS sequence"/>
</dbReference>
<dbReference type="EMBL" id="BOOC01000001">
    <property type="protein sequence ID" value="GIH37116.1"/>
    <property type="molecule type" value="Genomic_DNA"/>
</dbReference>
<protein>
    <recommendedName>
        <fullName evidence="5">TIGR02234 family membrane protein</fullName>
    </recommendedName>
</protein>
<keyword evidence="4" id="KW-1185">Reference proteome</keyword>
<proteinExistence type="predicted"/>
<comment type="caution">
    <text evidence="3">The sequence shown here is derived from an EMBL/GenBank/DDBJ whole genome shotgun (WGS) entry which is preliminary data.</text>
</comment>
<evidence type="ECO:0000313" key="3">
    <source>
        <dbReference type="EMBL" id="GIH37116.1"/>
    </source>
</evidence>
<dbReference type="PROSITE" id="PS51318">
    <property type="entry name" value="TAT"/>
    <property type="match status" value="1"/>
</dbReference>
<sequence length="228" mass="22382">MSGGRAPDAAAAAGPRDPARAARRSLLVWLAACAAGGGLALLAAGRTWAAVTFSAQAGPLSAGRVSLSGGELVASLTPSVLAALAAAVAVLATRGIARRVIGAVISLCGLAAAAGAWSGTRAETIAGTAREHASTAMVPSGGAVAHSVTWAWPLAAVAGGLVLVAAGVVAAVAGGRWPGMSSRYDRPAGGGPARTPGRERAPRSERAMWDALDEGADPTIEPPRDRSS</sequence>
<dbReference type="InterPro" id="IPR019051">
    <property type="entry name" value="Trp_biosyn_TM_oprn/chp"/>
</dbReference>
<feature type="compositionally biased region" description="Basic and acidic residues" evidence="1">
    <location>
        <begin position="196"/>
        <end position="208"/>
    </location>
</feature>
<feature type="transmembrane region" description="Helical" evidence="2">
    <location>
        <begin position="150"/>
        <end position="173"/>
    </location>
</feature>
<accession>A0ABQ4FQP3</accession>
<organism evidence="3 4">
    <name type="scientific">Microbispora corallina</name>
    <dbReference type="NCBI Taxonomy" id="83302"/>
    <lineage>
        <taxon>Bacteria</taxon>
        <taxon>Bacillati</taxon>
        <taxon>Actinomycetota</taxon>
        <taxon>Actinomycetes</taxon>
        <taxon>Streptosporangiales</taxon>
        <taxon>Streptosporangiaceae</taxon>
        <taxon>Microbispora</taxon>
    </lineage>
</organism>
<dbReference type="InterPro" id="IPR011746">
    <property type="entry name" value="Trp_synth-assoc_CHP"/>
</dbReference>
<dbReference type="Pfam" id="PF09534">
    <property type="entry name" value="Trp_oprn_chp"/>
    <property type="match status" value="1"/>
</dbReference>
<reference evidence="3 4" key="1">
    <citation type="submission" date="2021-01" db="EMBL/GenBank/DDBJ databases">
        <title>Whole genome shotgun sequence of Microbispora corallina NBRC 16416.</title>
        <authorList>
            <person name="Komaki H."/>
            <person name="Tamura T."/>
        </authorList>
    </citation>
    <scope>NUCLEOTIDE SEQUENCE [LARGE SCALE GENOMIC DNA]</scope>
    <source>
        <strain evidence="3 4">NBRC 16416</strain>
    </source>
</reference>
<feature type="region of interest" description="Disordered" evidence="1">
    <location>
        <begin position="181"/>
        <end position="228"/>
    </location>
</feature>
<keyword evidence="2" id="KW-0812">Transmembrane</keyword>
<gene>
    <name evidence="3" type="ORF">Mco01_01160</name>
</gene>
<dbReference type="RefSeq" id="WP_204054936.1">
    <property type="nucleotide sequence ID" value="NZ_BAAAGP010000018.1"/>
</dbReference>
<evidence type="ECO:0008006" key="5">
    <source>
        <dbReference type="Google" id="ProtNLM"/>
    </source>
</evidence>
<evidence type="ECO:0000256" key="2">
    <source>
        <dbReference type="SAM" id="Phobius"/>
    </source>
</evidence>
<name>A0ABQ4FQP3_9ACTN</name>
<evidence type="ECO:0000256" key="1">
    <source>
        <dbReference type="SAM" id="MobiDB-lite"/>
    </source>
</evidence>
<dbReference type="InterPro" id="IPR006311">
    <property type="entry name" value="TAT_signal"/>
</dbReference>